<evidence type="ECO:0000313" key="3">
    <source>
        <dbReference type="EMBL" id="AGF77054.1"/>
    </source>
</evidence>
<dbReference type="OrthoDB" id="9768177at2"/>
<dbReference type="EMBL" id="CP003985">
    <property type="protein sequence ID" value="AGF77054.1"/>
    <property type="molecule type" value="Genomic_DNA"/>
</dbReference>
<dbReference type="AlphaFoldDB" id="M1NB80"/>
<evidence type="ECO:0000256" key="1">
    <source>
        <dbReference type="SAM" id="MobiDB-lite"/>
    </source>
</evidence>
<dbReference type="KEGG" id="dsf:UWK_00471"/>
<proteinExistence type="predicted"/>
<feature type="chain" id="PRO_5004016002" description="Secreted protein" evidence="2">
    <location>
        <begin position="23"/>
        <end position="154"/>
    </location>
</feature>
<dbReference type="HOGENOM" id="CLU_1701446_0_0_7"/>
<dbReference type="RefSeq" id="WP_015402752.1">
    <property type="nucleotide sequence ID" value="NC_020304.1"/>
</dbReference>
<gene>
    <name evidence="3" type="ordered locus">UWK_00471</name>
</gene>
<organism evidence="3 4">
    <name type="scientific">Desulfocapsa sulfexigens (strain DSM 10523 / SB164P1)</name>
    <dbReference type="NCBI Taxonomy" id="1167006"/>
    <lineage>
        <taxon>Bacteria</taxon>
        <taxon>Pseudomonadati</taxon>
        <taxon>Thermodesulfobacteriota</taxon>
        <taxon>Desulfobulbia</taxon>
        <taxon>Desulfobulbales</taxon>
        <taxon>Desulfocapsaceae</taxon>
        <taxon>Desulfocapsa</taxon>
    </lineage>
</organism>
<keyword evidence="2" id="KW-0732">Signal</keyword>
<accession>M1NB80</accession>
<keyword evidence="4" id="KW-1185">Reference proteome</keyword>
<dbReference type="STRING" id="1167006.UWK_00471"/>
<evidence type="ECO:0000313" key="4">
    <source>
        <dbReference type="Proteomes" id="UP000011721"/>
    </source>
</evidence>
<feature type="signal peptide" evidence="2">
    <location>
        <begin position="1"/>
        <end position="22"/>
    </location>
</feature>
<sequence>MKKMIRLLLPFALILLLNGCDDWDELVDSVSGSGDDDETTVEVSTVTTTTGTAPQVASEPKEESVPEATSYESRFHHTTTGSSDGGKSLVLCPGQVMGFEKCTSDGVSIPFHGYDNGRVIYWNMTRVPKGDINCVKDGKSYKYRADRVIVYGDC</sequence>
<protein>
    <recommendedName>
        <fullName evidence="5">Secreted protein</fullName>
    </recommendedName>
</protein>
<reference evidence="4" key="1">
    <citation type="journal article" date="2013" name="Stand. Genomic Sci.">
        <title>Complete genome sequence of Desulfocapsa sulfexigens, a marine deltaproteobacterium specialized in disproportionating inorganic sulfur compounds.</title>
        <authorList>
            <person name="Finster K.W."/>
            <person name="Kjeldsen K.U."/>
            <person name="Kube M."/>
            <person name="Reinhardt R."/>
            <person name="Mussmann M."/>
            <person name="Amann R."/>
            <person name="Schreiber L."/>
        </authorList>
    </citation>
    <scope>NUCLEOTIDE SEQUENCE [LARGE SCALE GENOMIC DNA]</scope>
    <source>
        <strain evidence="4">DSM 10523 / SB164P1</strain>
    </source>
</reference>
<name>M1NB80_DESSD</name>
<dbReference type="Proteomes" id="UP000011721">
    <property type="component" value="Chromosome"/>
</dbReference>
<evidence type="ECO:0008006" key="5">
    <source>
        <dbReference type="Google" id="ProtNLM"/>
    </source>
</evidence>
<evidence type="ECO:0000256" key="2">
    <source>
        <dbReference type="SAM" id="SignalP"/>
    </source>
</evidence>
<feature type="region of interest" description="Disordered" evidence="1">
    <location>
        <begin position="47"/>
        <end position="71"/>
    </location>
</feature>